<dbReference type="Gene3D" id="2.60.110.10">
    <property type="entry name" value="Thaumatin"/>
    <property type="match status" value="1"/>
</dbReference>
<name>A0A511KMY4_RHOTO</name>
<comment type="caution">
    <text evidence="3">The sequence shown here is derived from an EMBL/GenBank/DDBJ whole genome shotgun (WGS) entry which is preliminary data.</text>
</comment>
<evidence type="ECO:0000313" key="3">
    <source>
        <dbReference type="EMBL" id="GEM10874.1"/>
    </source>
</evidence>
<evidence type="ECO:0000256" key="2">
    <source>
        <dbReference type="SAM" id="SignalP"/>
    </source>
</evidence>
<dbReference type="Proteomes" id="UP000321518">
    <property type="component" value="Unassembled WGS sequence"/>
</dbReference>
<feature type="disulfide bond" evidence="1">
    <location>
        <begin position="30"/>
        <end position="255"/>
    </location>
</feature>
<accession>A0A511KMY4</accession>
<dbReference type="PRINTS" id="PR00347">
    <property type="entry name" value="THAUMATIN"/>
</dbReference>
<feature type="signal peptide" evidence="2">
    <location>
        <begin position="1"/>
        <end position="20"/>
    </location>
</feature>
<dbReference type="InterPro" id="IPR037176">
    <property type="entry name" value="Osmotin/thaumatin-like_sf"/>
</dbReference>
<dbReference type="OrthoDB" id="430315at2759"/>
<proteinExistence type="predicted"/>
<dbReference type="AlphaFoldDB" id="A0A511KMY4"/>
<feature type="disulfide bond" evidence="1">
    <location>
        <begin position="153"/>
        <end position="223"/>
    </location>
</feature>
<dbReference type="PIRSF" id="PIRSF002703">
    <property type="entry name" value="Thaumatin"/>
    <property type="match status" value="1"/>
</dbReference>
<dbReference type="PROSITE" id="PS51367">
    <property type="entry name" value="THAUMATIN_2"/>
    <property type="match status" value="1"/>
</dbReference>
<reference evidence="3 4" key="1">
    <citation type="submission" date="2019-07" db="EMBL/GenBank/DDBJ databases">
        <title>Rhodotorula toruloides NBRC10032 genome sequencing.</title>
        <authorList>
            <person name="Shida Y."/>
            <person name="Takaku H."/>
            <person name="Ogasawara W."/>
            <person name="Mori K."/>
        </authorList>
    </citation>
    <scope>NUCLEOTIDE SEQUENCE [LARGE SCALE GENOMIC DNA]</scope>
    <source>
        <strain evidence="3 4">NBRC10032</strain>
    </source>
</reference>
<sequence>MLSPTLSLTVLALASGIVSADRTFTIKNNCKYTIWPALFTSAGTAPFYPTGWEAKQGTKVSFKVAEDWNGRIWARTSCKFDGSTLPSTTAASRAAVTEASNARASAALASLPPPSGEWNLAASNEDWYDVSAVDGTNIPMSITNDAGCAQPSCKKDINKVCPTELSVYDSSHSTVLGCLASCQLRALTPDPSNSPNCCSGAFNTPQTCPKQNVQYYEVFKSNCPDAYAYAYDESSGSALWTCPKAKKANYTLTFCP</sequence>
<feature type="chain" id="PRO_5022180062" evidence="2">
    <location>
        <begin position="21"/>
        <end position="256"/>
    </location>
</feature>
<keyword evidence="1" id="KW-1015">Disulfide bond</keyword>
<feature type="disulfide bond" evidence="1">
    <location>
        <begin position="198"/>
        <end position="208"/>
    </location>
</feature>
<organism evidence="3 4">
    <name type="scientific">Rhodotorula toruloides</name>
    <name type="common">Yeast</name>
    <name type="synonym">Rhodosporidium toruloides</name>
    <dbReference type="NCBI Taxonomy" id="5286"/>
    <lineage>
        <taxon>Eukaryota</taxon>
        <taxon>Fungi</taxon>
        <taxon>Dikarya</taxon>
        <taxon>Basidiomycota</taxon>
        <taxon>Pucciniomycotina</taxon>
        <taxon>Microbotryomycetes</taxon>
        <taxon>Sporidiobolales</taxon>
        <taxon>Sporidiobolaceae</taxon>
        <taxon>Rhodotorula</taxon>
    </lineage>
</organism>
<feature type="disulfide bond" evidence="1">
    <location>
        <begin position="148"/>
        <end position="242"/>
    </location>
</feature>
<protein>
    <submittedName>
        <fullName evidence="3">Thaumatin, pathogenesis-related protein</fullName>
    </submittedName>
</protein>
<dbReference type="EMBL" id="BJWK01000012">
    <property type="protein sequence ID" value="GEM10874.1"/>
    <property type="molecule type" value="Genomic_DNA"/>
</dbReference>
<dbReference type="Pfam" id="PF00314">
    <property type="entry name" value="Thaumatin"/>
    <property type="match status" value="1"/>
</dbReference>
<keyword evidence="2" id="KW-0732">Signal</keyword>
<dbReference type="PANTHER" id="PTHR31048">
    <property type="entry name" value="OS03G0233200 PROTEIN"/>
    <property type="match status" value="1"/>
</dbReference>
<evidence type="ECO:0000256" key="1">
    <source>
        <dbReference type="PIRSR" id="PIRSR002703-1"/>
    </source>
</evidence>
<gene>
    <name evidence="3" type="ORF">Rt10032_c12g4891</name>
</gene>
<dbReference type="InterPro" id="IPR001938">
    <property type="entry name" value="Thaumatin"/>
</dbReference>
<dbReference type="SMART" id="SM00205">
    <property type="entry name" value="THN"/>
    <property type="match status" value="1"/>
</dbReference>
<evidence type="ECO:0000313" key="4">
    <source>
        <dbReference type="Proteomes" id="UP000321518"/>
    </source>
</evidence>
<feature type="disulfide bond" evidence="1">
    <location>
        <begin position="161"/>
        <end position="178"/>
    </location>
</feature>
<dbReference type="SUPFAM" id="SSF49870">
    <property type="entry name" value="Osmotin, thaumatin-like protein"/>
    <property type="match status" value="1"/>
</dbReference>
<feature type="disulfide bond" evidence="1">
    <location>
        <begin position="182"/>
        <end position="197"/>
    </location>
</feature>